<proteinExistence type="predicted"/>
<protein>
    <recommendedName>
        <fullName evidence="4">DUF4468 domain-containing protein</fullName>
    </recommendedName>
</protein>
<keyword evidence="1" id="KW-0732">Signal</keyword>
<evidence type="ECO:0000313" key="2">
    <source>
        <dbReference type="EMBL" id="MBV4360517.1"/>
    </source>
</evidence>
<sequence length="175" mass="20514">MRYLTYFITTIIFSISFCNSAIAQTDSLLVHQIRLYVNHIDSINNLDYAQDKGFMKSVVDGIIKRNDKVVGGCGIYTLSNLKGDTVYRIHYHDNLDINTYKTYYFKENKLVYGTLELKNMDSLATTFFKKEEFYNEGKVVFKSLEQNPKRYIDMVKFSLLEDAKSFFARFTKNNF</sequence>
<name>A0A9E2SF59_9BACT</name>
<evidence type="ECO:0000313" key="3">
    <source>
        <dbReference type="Proteomes" id="UP000812270"/>
    </source>
</evidence>
<dbReference type="EMBL" id="JAHSPG010000018">
    <property type="protein sequence ID" value="MBV4360517.1"/>
    <property type="molecule type" value="Genomic_DNA"/>
</dbReference>
<accession>A0A9E2SF59</accession>
<evidence type="ECO:0000256" key="1">
    <source>
        <dbReference type="SAM" id="SignalP"/>
    </source>
</evidence>
<dbReference type="Proteomes" id="UP000812270">
    <property type="component" value="Unassembled WGS sequence"/>
</dbReference>
<evidence type="ECO:0008006" key="4">
    <source>
        <dbReference type="Google" id="ProtNLM"/>
    </source>
</evidence>
<feature type="signal peptide" evidence="1">
    <location>
        <begin position="1"/>
        <end position="23"/>
    </location>
</feature>
<dbReference type="RefSeq" id="WP_217794973.1">
    <property type="nucleotide sequence ID" value="NZ_JAHSPG010000018.1"/>
</dbReference>
<dbReference type="AlphaFoldDB" id="A0A9E2SF59"/>
<gene>
    <name evidence="2" type="ORF">KTO63_25360</name>
</gene>
<comment type="caution">
    <text evidence="2">The sequence shown here is derived from an EMBL/GenBank/DDBJ whole genome shotgun (WGS) entry which is preliminary data.</text>
</comment>
<reference evidence="2" key="1">
    <citation type="submission" date="2021-06" db="EMBL/GenBank/DDBJ databases">
        <authorList>
            <person name="Huq M.A."/>
        </authorList>
    </citation>
    <scope>NUCLEOTIDE SEQUENCE</scope>
    <source>
        <strain evidence="2">MAH-26</strain>
    </source>
</reference>
<keyword evidence="3" id="KW-1185">Reference proteome</keyword>
<organism evidence="2 3">
    <name type="scientific">Pinibacter aurantiacus</name>
    <dbReference type="NCBI Taxonomy" id="2851599"/>
    <lineage>
        <taxon>Bacteria</taxon>
        <taxon>Pseudomonadati</taxon>
        <taxon>Bacteroidota</taxon>
        <taxon>Chitinophagia</taxon>
        <taxon>Chitinophagales</taxon>
        <taxon>Chitinophagaceae</taxon>
        <taxon>Pinibacter</taxon>
    </lineage>
</organism>
<feature type="chain" id="PRO_5038715501" description="DUF4468 domain-containing protein" evidence="1">
    <location>
        <begin position="24"/>
        <end position="175"/>
    </location>
</feature>